<keyword evidence="8 17" id="KW-0436">Ligase</keyword>
<dbReference type="NCBIfam" id="TIGR01499">
    <property type="entry name" value="folC"/>
    <property type="match status" value="1"/>
</dbReference>
<evidence type="ECO:0000313" key="23">
    <source>
        <dbReference type="RefSeq" id="XP_023160109.2"/>
    </source>
</evidence>
<accession>A0A6J1L765</accession>
<evidence type="ECO:0000256" key="9">
    <source>
        <dbReference type="ARBA" id="ARBA00022723"/>
    </source>
</evidence>
<dbReference type="RefSeq" id="XP_023159952.2">
    <property type="nucleotide sequence ID" value="XM_023304184.2"/>
</dbReference>
<dbReference type="OMA" id="HIHIAGT"/>
<evidence type="ECO:0000256" key="11">
    <source>
        <dbReference type="ARBA" id="ARBA00022792"/>
    </source>
</evidence>
<evidence type="ECO:0000313" key="22">
    <source>
        <dbReference type="RefSeq" id="XP_023160034.2"/>
    </source>
</evidence>
<evidence type="ECO:0000256" key="6">
    <source>
        <dbReference type="ARBA" id="ARBA00022490"/>
    </source>
</evidence>
<evidence type="ECO:0000256" key="10">
    <source>
        <dbReference type="ARBA" id="ARBA00022741"/>
    </source>
</evidence>
<feature type="binding site" evidence="18">
    <location>
        <position position="410"/>
    </location>
    <ligand>
        <name>ATP</name>
        <dbReference type="ChEBI" id="CHEBI:30616"/>
    </ligand>
</feature>
<dbReference type="GO" id="GO:0005524">
    <property type="term" value="F:ATP binding"/>
    <property type="evidence" value="ECO:0007669"/>
    <property type="project" value="UniProtKB-KW"/>
</dbReference>
<dbReference type="InterPro" id="IPR036565">
    <property type="entry name" value="Mur-like_cat_sf"/>
</dbReference>
<dbReference type="InterPro" id="IPR023600">
    <property type="entry name" value="Folylpolyglutamate_synth_euk"/>
</dbReference>
<evidence type="ECO:0000313" key="21">
    <source>
        <dbReference type="RefSeq" id="XP_023159952.2"/>
    </source>
</evidence>
<dbReference type="RefSeq" id="XP_023160109.2">
    <property type="nucleotide sequence ID" value="XM_023304341.2"/>
</dbReference>
<evidence type="ECO:0000313" key="20">
    <source>
        <dbReference type="Proteomes" id="UP000504633"/>
    </source>
</evidence>
<keyword evidence="20" id="KW-1185">Reference proteome</keyword>
<evidence type="ECO:0000256" key="13">
    <source>
        <dbReference type="ARBA" id="ARBA00022842"/>
    </source>
</evidence>
<evidence type="ECO:0000256" key="14">
    <source>
        <dbReference type="ARBA" id="ARBA00023128"/>
    </source>
</evidence>
<gene>
    <name evidence="21 22 23" type="primary">LOC111592114</name>
</gene>
<keyword evidence="12 18" id="KW-0067">ATP-binding</keyword>
<proteinExistence type="inferred from homology"/>
<evidence type="ECO:0000256" key="19">
    <source>
        <dbReference type="PIRSR" id="PIRSR038895-2"/>
    </source>
</evidence>
<dbReference type="KEGG" id="dhe:111592114"/>
<dbReference type="InterPro" id="IPR001645">
    <property type="entry name" value="Folylpolyglutamate_synth"/>
</dbReference>
<dbReference type="EC" id="6.3.2.17" evidence="17"/>
<feature type="binding site" evidence="18">
    <location>
        <position position="396"/>
    </location>
    <ligand>
        <name>ATP</name>
        <dbReference type="ChEBI" id="CHEBI:30616"/>
    </ligand>
</feature>
<evidence type="ECO:0000256" key="16">
    <source>
        <dbReference type="ARBA" id="ARBA00047493"/>
    </source>
</evidence>
<keyword evidence="13 19" id="KW-0460">Magnesium</keyword>
<evidence type="ECO:0000256" key="1">
    <source>
        <dbReference type="ARBA" id="ARBA00004273"/>
    </source>
</evidence>
<dbReference type="CTD" id="32212"/>
<dbReference type="GO" id="GO:0005829">
    <property type="term" value="C:cytosol"/>
    <property type="evidence" value="ECO:0007669"/>
    <property type="project" value="TreeGrafter"/>
</dbReference>
<dbReference type="GO" id="GO:0006730">
    <property type="term" value="P:one-carbon metabolic process"/>
    <property type="evidence" value="ECO:0007669"/>
    <property type="project" value="UniProtKB-KW"/>
</dbReference>
<evidence type="ECO:0000256" key="12">
    <source>
        <dbReference type="ARBA" id="ARBA00022840"/>
    </source>
</evidence>
<dbReference type="RefSeq" id="XP_023160034.2">
    <property type="nucleotide sequence ID" value="XM_023304266.2"/>
</dbReference>
<dbReference type="Proteomes" id="UP000504633">
    <property type="component" value="Unplaced"/>
</dbReference>
<evidence type="ECO:0000256" key="3">
    <source>
        <dbReference type="ARBA" id="ARBA00004496"/>
    </source>
</evidence>
<dbReference type="InterPro" id="IPR036615">
    <property type="entry name" value="Mur_ligase_C_dom_sf"/>
</dbReference>
<dbReference type="AlphaFoldDB" id="A0A6J1L765"/>
<comment type="function">
    <text evidence="17">Catalyzes conversion of folates to polyglutamate derivatives allowing concentration of folate compounds in the cell and the intracellular retention of these cofactors, which are important substrates for most of the folate-dependent enzymes that are involved in one-carbon transfer reactions involved in purine, pyrimidine and amino acid synthesis.</text>
</comment>
<protein>
    <recommendedName>
        <fullName evidence="17">Folylpolyglutamate synthase</fullName>
        <ecNumber evidence="17">6.3.2.17</ecNumber>
    </recommendedName>
    <alternativeName>
        <fullName evidence="17">Folylpoly-gamma-glutamate synthetase</fullName>
    </alternativeName>
    <alternativeName>
        <fullName evidence="17">Tetrahydrofolylpolyglutamate synthase</fullName>
    </alternativeName>
</protein>
<dbReference type="InterPro" id="IPR018109">
    <property type="entry name" value="Folylpolyglutamate_synth_CS"/>
</dbReference>
<sequence>MLLRKQMRSVREITTVYLHVILVNGTRRMYDTLRVRTLTTKPPILSALTRPAAGINGCSKPQPDQMKLTFRELVFSARGAMPSEQDAREEEEYNANIEELTKLQSNRESLQSPISTRCDTLANTLKYLERSGLNLSDVEKLSVIHVGGTKGKGSTCALTESILRQYGARTGFFSSPHLVSTNERIRIDGEPLAKAKFTRFFRLVYDRLLLHREHDRDMPAFFMFLTIVGFHVFIAERVDVVVLEVGIGGELDCTNILRNVRTVGITSLALEHTQVLGNTLEEIAWQKAGIIKPGAHVYTDVTQPECLQVIRDRADEKNAQLFQVPNTEELFKSNHRSDHLDTCNDYVRLNGSLSIQLAYDWLCQSTGPLHCCYPTNWPRLTDEVLRGVSQANWPGRCQLVEYENMRVHLDGAHTVESIRVCCNWYLKSTRLSRNPSILVFNRTGDTDTKDLLQVLQQSCSFDMICFVPNLSSATAKDPNQTSVCYTDDAQRERAKLIAATWQQLCDANQQVNNGRMYNTIFDAFVEMRKRYPAHIEVDVLITGSLHLLGAAILMLNDFHSEAKLPNGST</sequence>
<dbReference type="PROSITE" id="PS01012">
    <property type="entry name" value="FOLYLPOLYGLU_SYNT_2"/>
    <property type="match status" value="1"/>
</dbReference>
<dbReference type="GO" id="GO:0005743">
    <property type="term" value="C:mitochondrial inner membrane"/>
    <property type="evidence" value="ECO:0007669"/>
    <property type="project" value="UniProtKB-SubCell"/>
</dbReference>
<dbReference type="OrthoDB" id="5212574at2759"/>
<evidence type="ECO:0000256" key="8">
    <source>
        <dbReference type="ARBA" id="ARBA00022598"/>
    </source>
</evidence>
<evidence type="ECO:0000256" key="18">
    <source>
        <dbReference type="PIRSR" id="PIRSR038895-1"/>
    </source>
</evidence>
<keyword evidence="7 17" id="KW-0554">One-carbon metabolism</keyword>
<dbReference type="Gene3D" id="3.40.1190.10">
    <property type="entry name" value="Mur-like, catalytic domain"/>
    <property type="match status" value="1"/>
</dbReference>
<dbReference type="SUPFAM" id="SSF53244">
    <property type="entry name" value="MurD-like peptide ligases, peptide-binding domain"/>
    <property type="match status" value="1"/>
</dbReference>
<name>A0A6J1L765_DROHY</name>
<dbReference type="GO" id="GO:0005759">
    <property type="term" value="C:mitochondrial matrix"/>
    <property type="evidence" value="ECO:0007669"/>
    <property type="project" value="UniProtKB-SubCell"/>
</dbReference>
<feature type="binding site" evidence="19">
    <location>
        <position position="272"/>
    </location>
    <ligand>
        <name>Mg(2+)</name>
        <dbReference type="ChEBI" id="CHEBI:18420"/>
        <label>1</label>
    </ligand>
</feature>
<keyword evidence="10 18" id="KW-0547">Nucleotide-binding</keyword>
<organism evidence="20 21">
    <name type="scientific">Drosophila hydei</name>
    <name type="common">Fruit fly</name>
    <dbReference type="NCBI Taxonomy" id="7224"/>
    <lineage>
        <taxon>Eukaryota</taxon>
        <taxon>Metazoa</taxon>
        <taxon>Ecdysozoa</taxon>
        <taxon>Arthropoda</taxon>
        <taxon>Hexapoda</taxon>
        <taxon>Insecta</taxon>
        <taxon>Pterygota</taxon>
        <taxon>Neoptera</taxon>
        <taxon>Endopterygota</taxon>
        <taxon>Diptera</taxon>
        <taxon>Brachycera</taxon>
        <taxon>Muscomorpha</taxon>
        <taxon>Ephydroidea</taxon>
        <taxon>Drosophilidae</taxon>
        <taxon>Drosophila</taxon>
    </lineage>
</organism>
<evidence type="ECO:0000256" key="15">
    <source>
        <dbReference type="ARBA" id="ARBA00023136"/>
    </source>
</evidence>
<keyword evidence="11" id="KW-0999">Mitochondrion inner membrane</keyword>
<keyword evidence="6" id="KW-0963">Cytoplasm</keyword>
<dbReference type="PIRSF" id="PIRSF038895">
    <property type="entry name" value="FPGS"/>
    <property type="match status" value="1"/>
</dbReference>
<dbReference type="GO" id="GO:0046872">
    <property type="term" value="F:metal ion binding"/>
    <property type="evidence" value="ECO:0007669"/>
    <property type="project" value="UniProtKB-KW"/>
</dbReference>
<keyword evidence="9 19" id="KW-0479">Metal-binding</keyword>
<comment type="pathway">
    <text evidence="4 17">Cofactor biosynthesis; tetrahydrofolylpolyglutamate biosynthesis.</text>
</comment>
<dbReference type="Gene3D" id="3.90.190.20">
    <property type="entry name" value="Mur ligase, C-terminal domain"/>
    <property type="match status" value="1"/>
</dbReference>
<evidence type="ECO:0000256" key="7">
    <source>
        <dbReference type="ARBA" id="ARBA00022563"/>
    </source>
</evidence>
<feature type="binding site" evidence="19">
    <location>
        <position position="175"/>
    </location>
    <ligand>
        <name>Mg(2+)</name>
        <dbReference type="ChEBI" id="CHEBI:18420"/>
        <label>1</label>
    </ligand>
</feature>
<dbReference type="GO" id="GO:0004326">
    <property type="term" value="F:tetrahydrofolylpolyglutamate synthase activity"/>
    <property type="evidence" value="ECO:0007669"/>
    <property type="project" value="UniProtKB-EC"/>
</dbReference>
<keyword evidence="15" id="KW-0472">Membrane</keyword>
<dbReference type="GeneID" id="111592114"/>
<keyword evidence="14" id="KW-0496">Mitochondrion</keyword>
<comment type="catalytic activity">
    <reaction evidence="16 17">
        <text>(6S)-5,6,7,8-tetrahydrofolyl-(gamma-L-Glu)(n) + L-glutamate + ATP = (6S)-5,6,7,8-tetrahydrofolyl-(gamma-L-Glu)(n+1) + ADP + phosphate + H(+)</text>
        <dbReference type="Rhea" id="RHEA:10580"/>
        <dbReference type="Rhea" id="RHEA-COMP:14738"/>
        <dbReference type="Rhea" id="RHEA-COMP:14740"/>
        <dbReference type="ChEBI" id="CHEBI:15378"/>
        <dbReference type="ChEBI" id="CHEBI:29985"/>
        <dbReference type="ChEBI" id="CHEBI:30616"/>
        <dbReference type="ChEBI" id="CHEBI:43474"/>
        <dbReference type="ChEBI" id="CHEBI:141005"/>
        <dbReference type="ChEBI" id="CHEBI:456216"/>
        <dbReference type="EC" id="6.3.2.17"/>
    </reaction>
</comment>
<comment type="cofactor">
    <cofactor evidence="17">
        <name>a monovalent cation</name>
        <dbReference type="ChEBI" id="CHEBI:60242"/>
    </cofactor>
    <text evidence="17">A monovalent cation.</text>
</comment>
<evidence type="ECO:0000256" key="5">
    <source>
        <dbReference type="ARBA" id="ARBA00008276"/>
    </source>
</evidence>
<reference evidence="21 22" key="1">
    <citation type="submission" date="2025-04" db="UniProtKB">
        <authorList>
            <consortium name="RefSeq"/>
        </authorList>
    </citation>
    <scope>IDENTIFICATION</scope>
    <source>
        <strain evidence="21 22">15085-1641.00</strain>
        <tissue evidence="21 22">Whole body</tissue>
    </source>
</reference>
<dbReference type="UniPathway" id="UPA00850"/>
<comment type="similarity">
    <text evidence="5 17">Belongs to the folylpolyglutamate synthase family.</text>
</comment>
<feature type="binding site" evidence="19">
    <location>
        <position position="244"/>
    </location>
    <ligand>
        <name>Mg(2+)</name>
        <dbReference type="ChEBI" id="CHEBI:18420"/>
        <label>1</label>
    </ligand>
</feature>
<dbReference type="SUPFAM" id="SSF53623">
    <property type="entry name" value="MurD-like peptide ligases, catalytic domain"/>
    <property type="match status" value="1"/>
</dbReference>
<evidence type="ECO:0000256" key="2">
    <source>
        <dbReference type="ARBA" id="ARBA00004305"/>
    </source>
</evidence>
<dbReference type="PANTHER" id="PTHR11136:SF5">
    <property type="entry name" value="FOLYLPOLYGLUTAMATE SYNTHASE, MITOCHONDRIAL"/>
    <property type="match status" value="1"/>
</dbReference>
<evidence type="ECO:0000256" key="17">
    <source>
        <dbReference type="PIRNR" id="PIRNR038895"/>
    </source>
</evidence>
<dbReference type="PROSITE" id="PS01011">
    <property type="entry name" value="FOLYLPOLYGLU_SYNT_1"/>
    <property type="match status" value="1"/>
</dbReference>
<dbReference type="PANTHER" id="PTHR11136">
    <property type="entry name" value="FOLYLPOLYGLUTAMATE SYNTHASE-RELATED"/>
    <property type="match status" value="1"/>
</dbReference>
<evidence type="ECO:0000256" key="4">
    <source>
        <dbReference type="ARBA" id="ARBA00005150"/>
    </source>
</evidence>
<comment type="subcellular location">
    <subcellularLocation>
        <location evidence="3">Cytoplasm</location>
    </subcellularLocation>
    <subcellularLocation>
        <location evidence="1">Mitochondrion inner membrane</location>
    </subcellularLocation>
    <subcellularLocation>
        <location evidence="2">Mitochondrion matrix</location>
    </subcellularLocation>
</comment>